<reference evidence="1" key="1">
    <citation type="submission" date="2020-04" db="EMBL/GenBank/DDBJ databases">
        <authorList>
            <person name="Chiriac C."/>
            <person name="Salcher M."/>
            <person name="Ghai R."/>
            <person name="Kavagutti S V."/>
        </authorList>
    </citation>
    <scope>NUCLEOTIDE SEQUENCE</scope>
</reference>
<dbReference type="EMBL" id="LR796503">
    <property type="protein sequence ID" value="CAB4148743.1"/>
    <property type="molecule type" value="Genomic_DNA"/>
</dbReference>
<name>A0A6J5MUE7_9CAUD</name>
<accession>A0A6J5MUE7</accession>
<sequence length="64" mass="6950">MGDMEMIDPTGMRATFTDNGVVLDAVPLSECCEMCNDPRLITVDGIKKCVACGCINHIELNHHA</sequence>
<proteinExistence type="predicted"/>
<organism evidence="1">
    <name type="scientific">uncultured Caudovirales phage</name>
    <dbReference type="NCBI Taxonomy" id="2100421"/>
    <lineage>
        <taxon>Viruses</taxon>
        <taxon>Duplodnaviria</taxon>
        <taxon>Heunggongvirae</taxon>
        <taxon>Uroviricota</taxon>
        <taxon>Caudoviricetes</taxon>
        <taxon>Peduoviridae</taxon>
        <taxon>Maltschvirus</taxon>
        <taxon>Maltschvirus maltsch</taxon>
    </lineage>
</organism>
<gene>
    <name evidence="1" type="ORF">UFOVP537_22</name>
</gene>
<evidence type="ECO:0000313" key="1">
    <source>
        <dbReference type="EMBL" id="CAB4148743.1"/>
    </source>
</evidence>
<protein>
    <submittedName>
        <fullName evidence="1">Uncharacterized protein</fullName>
    </submittedName>
</protein>